<sequence>MSNLSDDTLRKILQQIQTQAITSQRQLQMVKAQIGSKEKERKILELTMRELATIPGDDTKMYRGVGKMFIAQPRAEITSKHTAQEKALGEDVSNLTKKAKYFEKQMDEANGQLRDIFRSQQRAQQQQ</sequence>
<name>A0A427XH45_9TREE</name>
<keyword evidence="4" id="KW-1185">Reference proteome</keyword>
<dbReference type="InterPro" id="IPR009053">
    <property type="entry name" value="Prefoldin"/>
</dbReference>
<dbReference type="GO" id="GO:0051082">
    <property type="term" value="F:unfolded protein binding"/>
    <property type="evidence" value="ECO:0007669"/>
    <property type="project" value="InterPro"/>
</dbReference>
<organism evidence="3 4">
    <name type="scientific">Apiotrichum porosum</name>
    <dbReference type="NCBI Taxonomy" id="105984"/>
    <lineage>
        <taxon>Eukaryota</taxon>
        <taxon>Fungi</taxon>
        <taxon>Dikarya</taxon>
        <taxon>Basidiomycota</taxon>
        <taxon>Agaricomycotina</taxon>
        <taxon>Tremellomycetes</taxon>
        <taxon>Trichosporonales</taxon>
        <taxon>Trichosporonaceae</taxon>
        <taxon>Apiotrichum</taxon>
    </lineage>
</organism>
<dbReference type="Proteomes" id="UP000279236">
    <property type="component" value="Unassembled WGS sequence"/>
</dbReference>
<dbReference type="InterPro" id="IPR002777">
    <property type="entry name" value="PFD_beta-like"/>
</dbReference>
<accession>A0A427XH45</accession>
<evidence type="ECO:0000313" key="4">
    <source>
        <dbReference type="Proteomes" id="UP000279236"/>
    </source>
</evidence>
<evidence type="ECO:0000313" key="3">
    <source>
        <dbReference type="EMBL" id="RSH78146.1"/>
    </source>
</evidence>
<dbReference type="AlphaFoldDB" id="A0A427XH45"/>
<dbReference type="PANTHER" id="PTHR20903:SF0">
    <property type="entry name" value="PREFOLDIN SUBUNIT 1"/>
    <property type="match status" value="1"/>
</dbReference>
<comment type="similarity">
    <text evidence="1">Belongs to the prefoldin subunit beta family.</text>
</comment>
<keyword evidence="2" id="KW-0143">Chaperone</keyword>
<dbReference type="EMBL" id="RSCE01000013">
    <property type="protein sequence ID" value="RSH78146.1"/>
    <property type="molecule type" value="Genomic_DNA"/>
</dbReference>
<gene>
    <name evidence="3" type="ORF">EHS24_002602</name>
</gene>
<dbReference type="Gene3D" id="1.10.287.370">
    <property type="match status" value="1"/>
</dbReference>
<evidence type="ECO:0008006" key="5">
    <source>
        <dbReference type="Google" id="ProtNLM"/>
    </source>
</evidence>
<dbReference type="RefSeq" id="XP_028473293.1">
    <property type="nucleotide sequence ID" value="XM_028618337.1"/>
</dbReference>
<dbReference type="SUPFAM" id="SSF46579">
    <property type="entry name" value="Prefoldin"/>
    <property type="match status" value="1"/>
</dbReference>
<dbReference type="OrthoDB" id="2015447at2759"/>
<evidence type="ECO:0000256" key="2">
    <source>
        <dbReference type="ARBA" id="ARBA00023186"/>
    </source>
</evidence>
<protein>
    <recommendedName>
        <fullName evidence="5">Prefoldin subunit 1</fullName>
    </recommendedName>
</protein>
<reference evidence="3 4" key="1">
    <citation type="submission" date="2018-11" db="EMBL/GenBank/DDBJ databases">
        <title>Genome sequence of Apiotrichum porosum DSM 27194.</title>
        <authorList>
            <person name="Aliyu H."/>
            <person name="Gorte O."/>
            <person name="Ochsenreither K."/>
        </authorList>
    </citation>
    <scope>NUCLEOTIDE SEQUENCE [LARGE SCALE GENOMIC DNA]</scope>
    <source>
        <strain evidence="3 4">DSM 27194</strain>
    </source>
</reference>
<dbReference type="GeneID" id="39587145"/>
<dbReference type="GO" id="GO:0044183">
    <property type="term" value="F:protein folding chaperone"/>
    <property type="evidence" value="ECO:0007669"/>
    <property type="project" value="TreeGrafter"/>
</dbReference>
<dbReference type="GO" id="GO:0016272">
    <property type="term" value="C:prefoldin complex"/>
    <property type="evidence" value="ECO:0007669"/>
    <property type="project" value="InterPro"/>
</dbReference>
<evidence type="ECO:0000256" key="1">
    <source>
        <dbReference type="ARBA" id="ARBA00008045"/>
    </source>
</evidence>
<dbReference type="STRING" id="105984.A0A427XH45"/>
<proteinExistence type="inferred from homology"/>
<dbReference type="PANTHER" id="PTHR20903">
    <property type="entry name" value="PREFOLDIN SUBUNIT 1-RELATED"/>
    <property type="match status" value="1"/>
</dbReference>
<dbReference type="GO" id="GO:0005737">
    <property type="term" value="C:cytoplasm"/>
    <property type="evidence" value="ECO:0007669"/>
    <property type="project" value="TreeGrafter"/>
</dbReference>
<comment type="caution">
    <text evidence="3">The sequence shown here is derived from an EMBL/GenBank/DDBJ whole genome shotgun (WGS) entry which is preliminary data.</text>
</comment>
<dbReference type="Pfam" id="PF01920">
    <property type="entry name" value="Prefoldin_2"/>
    <property type="match status" value="1"/>
</dbReference>